<dbReference type="PANTHER" id="PTHR30290">
    <property type="entry name" value="PERIPLASMIC BINDING COMPONENT OF ABC TRANSPORTER"/>
    <property type="match status" value="1"/>
</dbReference>
<protein>
    <submittedName>
        <fullName evidence="6">ABC transporter substrate-binding protein</fullName>
    </submittedName>
</protein>
<accession>A0ABR7RGM0</accession>
<evidence type="ECO:0000259" key="5">
    <source>
        <dbReference type="Pfam" id="PF00496"/>
    </source>
</evidence>
<evidence type="ECO:0000313" key="6">
    <source>
        <dbReference type="EMBL" id="MBC9205456.1"/>
    </source>
</evidence>
<dbReference type="PIRSF" id="PIRSF002741">
    <property type="entry name" value="MppA"/>
    <property type="match status" value="1"/>
</dbReference>
<feature type="domain" description="Solute-binding protein family 5" evidence="5">
    <location>
        <begin position="75"/>
        <end position="436"/>
    </location>
</feature>
<dbReference type="Proteomes" id="UP000626026">
    <property type="component" value="Unassembled WGS sequence"/>
</dbReference>
<proteinExistence type="inferred from homology"/>
<comment type="subcellular location">
    <subcellularLocation>
        <location evidence="1">Periplasm</location>
    </subcellularLocation>
</comment>
<dbReference type="PROSITE" id="PS51318">
    <property type="entry name" value="TAT"/>
    <property type="match status" value="1"/>
</dbReference>
<feature type="signal peptide" evidence="4">
    <location>
        <begin position="1"/>
        <end position="21"/>
    </location>
</feature>
<dbReference type="Pfam" id="PF00496">
    <property type="entry name" value="SBP_bac_5"/>
    <property type="match status" value="1"/>
</dbReference>
<evidence type="ECO:0000256" key="4">
    <source>
        <dbReference type="SAM" id="SignalP"/>
    </source>
</evidence>
<sequence length="530" mass="58009">MSLTRRMALSGASAFAASALAAPRLSRAQGASVLRFVPQSDLAVLDPILTAAYVTRNHGMLVFDTLYGMDADFRIQPQMLAGHTTQADGRVWTLTLRDGLLWHDGTQVLARDCVASIRRWGVRDALGQTLLALTDELVAVDDKTIRFRLRQAFPLLPYALGKPGSPACFMMPERLAATDAFKPVTEMVGSGPFRFNAAERMAGARVVYDRNPAYVARDGVSSFTAGPKHAYLDRVEWHVLPDPSTAAAALRAGEVDWWEAPGFDLLPLLARSQDIRIEIMDATGFIGSMRMNHLQPPFSNPTLRRAVLPALRQADFMTAVAGDFPDGWRQHVGFFCPGTPMASDAGMDVLTSPRDLDRARRAVAESGYSGEPAVLLAPSDFPNLKALADIGADLLTRIGIKVDYQALDWGSALQRLAKTEPVEQGGWSVFHTFWSGLDQMNPAVNASLRANGRDAGRGWPTSAALEGLRDRWLRAPDEAQQVSIAAEMQRQAFQDLPYIPLGQLMQRTAYRRDVTGVPEGFTAFWGVKRG</sequence>
<dbReference type="Gene3D" id="3.90.76.10">
    <property type="entry name" value="Dipeptide-binding Protein, Domain 1"/>
    <property type="match status" value="1"/>
</dbReference>
<dbReference type="InterPro" id="IPR006311">
    <property type="entry name" value="TAT_signal"/>
</dbReference>
<keyword evidence="7" id="KW-1185">Reference proteome</keyword>
<gene>
    <name evidence="6" type="ORF">IBL26_01305</name>
</gene>
<dbReference type="InterPro" id="IPR039424">
    <property type="entry name" value="SBP_5"/>
</dbReference>
<evidence type="ECO:0000313" key="7">
    <source>
        <dbReference type="Proteomes" id="UP000626026"/>
    </source>
</evidence>
<evidence type="ECO:0000256" key="2">
    <source>
        <dbReference type="ARBA" id="ARBA00005695"/>
    </source>
</evidence>
<evidence type="ECO:0000256" key="3">
    <source>
        <dbReference type="ARBA" id="ARBA00022729"/>
    </source>
</evidence>
<comment type="similarity">
    <text evidence="2">Belongs to the bacterial solute-binding protein 5 family.</text>
</comment>
<dbReference type="SUPFAM" id="SSF53850">
    <property type="entry name" value="Periplasmic binding protein-like II"/>
    <property type="match status" value="1"/>
</dbReference>
<organism evidence="6 7">
    <name type="scientific">Teichococcus aerophilus</name>
    <dbReference type="NCBI Taxonomy" id="1224513"/>
    <lineage>
        <taxon>Bacteria</taxon>
        <taxon>Pseudomonadati</taxon>
        <taxon>Pseudomonadota</taxon>
        <taxon>Alphaproteobacteria</taxon>
        <taxon>Acetobacterales</taxon>
        <taxon>Roseomonadaceae</taxon>
        <taxon>Roseomonas</taxon>
    </lineage>
</organism>
<feature type="chain" id="PRO_5047091548" evidence="4">
    <location>
        <begin position="22"/>
        <end position="530"/>
    </location>
</feature>
<comment type="caution">
    <text evidence="6">The sequence shown here is derived from an EMBL/GenBank/DDBJ whole genome shotgun (WGS) entry which is preliminary data.</text>
</comment>
<dbReference type="Gene3D" id="3.40.190.10">
    <property type="entry name" value="Periplasmic binding protein-like II"/>
    <property type="match status" value="1"/>
</dbReference>
<dbReference type="Gene3D" id="3.10.105.10">
    <property type="entry name" value="Dipeptide-binding Protein, Domain 3"/>
    <property type="match status" value="1"/>
</dbReference>
<name>A0ABR7RGM0_9PROT</name>
<dbReference type="InterPro" id="IPR030678">
    <property type="entry name" value="Peptide/Ni-bd"/>
</dbReference>
<dbReference type="EMBL" id="JACTVA010000002">
    <property type="protein sequence ID" value="MBC9205456.1"/>
    <property type="molecule type" value="Genomic_DNA"/>
</dbReference>
<dbReference type="InterPro" id="IPR000914">
    <property type="entry name" value="SBP_5_dom"/>
</dbReference>
<evidence type="ECO:0000256" key="1">
    <source>
        <dbReference type="ARBA" id="ARBA00004418"/>
    </source>
</evidence>
<dbReference type="CDD" id="cd08502">
    <property type="entry name" value="PBP2_NikA_DppA_OppA_like_16"/>
    <property type="match status" value="1"/>
</dbReference>
<dbReference type="PANTHER" id="PTHR30290:SF38">
    <property type="entry name" value="D,D-DIPEPTIDE-BINDING PERIPLASMIC PROTEIN DDPA-RELATED"/>
    <property type="match status" value="1"/>
</dbReference>
<reference evidence="6 7" key="1">
    <citation type="journal article" date="2013" name="Int. J. Syst. Evol. Microbiol.">
        <title>Roseomonas aerophila sp. nov., isolated from air.</title>
        <authorList>
            <person name="Kim S.J."/>
            <person name="Weon H.Y."/>
            <person name="Ahn J.H."/>
            <person name="Hong S.B."/>
            <person name="Seok S.J."/>
            <person name="Whang K.S."/>
            <person name="Kwon S.W."/>
        </authorList>
    </citation>
    <scope>NUCLEOTIDE SEQUENCE [LARGE SCALE GENOMIC DNA]</scope>
    <source>
        <strain evidence="6 7">NBRC 108923</strain>
    </source>
</reference>
<keyword evidence="3 4" id="KW-0732">Signal</keyword>